<accession>V7HXW6</accession>
<proteinExistence type="predicted"/>
<dbReference type="RefSeq" id="WP_023859715.1">
    <property type="nucleotide sequence ID" value="NZ_AWWH01000130.1"/>
</dbReference>
<evidence type="ECO:0000313" key="1">
    <source>
        <dbReference type="EMBL" id="ETA74058.1"/>
    </source>
</evidence>
<dbReference type="EMBL" id="AWWH01000130">
    <property type="protein sequence ID" value="ETA74058.1"/>
    <property type="molecule type" value="Genomic_DNA"/>
</dbReference>
<dbReference type="Proteomes" id="UP000018559">
    <property type="component" value="Unassembled WGS sequence"/>
</dbReference>
<comment type="caution">
    <text evidence="1">The sequence shown here is derived from an EMBL/GenBank/DDBJ whole genome shotgun (WGS) entry which is preliminary data.</text>
</comment>
<evidence type="ECO:0000313" key="2">
    <source>
        <dbReference type="Proteomes" id="UP000018559"/>
    </source>
</evidence>
<name>V7HXW6_9LACO</name>
<gene>
    <name evidence="1" type="ORF">LEQ_1518c</name>
</gene>
<dbReference type="PATRIC" id="fig|1392007.3.peg.1135"/>
<keyword evidence="2" id="KW-1185">Reference proteome</keyword>
<dbReference type="AlphaFoldDB" id="V7HXW6"/>
<organism evidence="1 2">
    <name type="scientific">Ligilactobacillus equi DPC 6820</name>
    <dbReference type="NCBI Taxonomy" id="1392007"/>
    <lineage>
        <taxon>Bacteria</taxon>
        <taxon>Bacillati</taxon>
        <taxon>Bacillota</taxon>
        <taxon>Bacilli</taxon>
        <taxon>Lactobacillales</taxon>
        <taxon>Lactobacillaceae</taxon>
        <taxon>Ligilactobacillus</taxon>
    </lineage>
</organism>
<protein>
    <submittedName>
        <fullName evidence="1">Phage protein</fullName>
    </submittedName>
</protein>
<sequence length="150" mass="17237">MKYREFEETVKAIGLVAKNNPLSFCVYNPKSKDYENCIVVISKEEYAKFSTKTPVGLDRITIKTLLIATVALASTPLEERGEEKKYNVVACREKYGTKGAIKERKTFYYRNEDGYLNTAVSDFNAGPDQQWTLEQIKDWGLESCERIEVR</sequence>
<reference evidence="1 2" key="1">
    <citation type="journal article" date="2014" name="Genome Announc.">
        <title>The Genome of the Predominant Equine Lactobacillus Species, Lactobacillus equi, Is Reflective of Its Lifestyle Adaptations to an Herbivorous Host.</title>
        <authorList>
            <person name="O'Donnell M.M."/>
            <person name="Harris H.M."/>
            <person name="O'Toole P.W."/>
            <person name="Ross R.P."/>
        </authorList>
    </citation>
    <scope>NUCLEOTIDE SEQUENCE [LARGE SCALE GENOMIC DNA]</scope>
    <source>
        <strain evidence="1 2">DPC 6820</strain>
    </source>
</reference>